<sequence length="314" mass="36114">MAPYAANEDSMMVEEDDYNKLVAEPRKYEIAWVPLVYFMYVHIAAVYGLYLGITTAMWKTIAFTFVVHVLSSLGITAGVHRLWTHKTYKAKMPLQIFLMLCHSASNTNSSIKWVSDHTLHHKYTDTDADPHNSTRGFFYCHIGWAMVKKHPEARAKGKSIDLSELYANPVLRFQQKNALWLILLVAFIIPSLVPLIWNETFTVAYHMNLLRVTLVLNASLIVNSIAHMWGTRPYDKTILPVQNKIVSFFALGEGFHNYHHVFPHDYRTAELGDNFLNLTTKFIDFCARIGQAYDRRYVPDDVIAARIKRTGEKN</sequence>
<comment type="domain">
    <text evidence="13">The histidine box domains are involved in binding the catalytic metal ions.</text>
</comment>
<dbReference type="InterPro" id="IPR015876">
    <property type="entry name" value="Acyl-CoA_DS"/>
</dbReference>
<dbReference type="PROSITE" id="PS00476">
    <property type="entry name" value="FATTY_ACID_DESATUR_1"/>
    <property type="match status" value="1"/>
</dbReference>
<dbReference type="PANTHER" id="PTHR11351:SF31">
    <property type="entry name" value="DESATURASE 1, ISOFORM A-RELATED"/>
    <property type="match status" value="1"/>
</dbReference>
<protein>
    <submittedName>
        <fullName evidence="16">Fatty-acyl-CoA desaturase</fullName>
    </submittedName>
</protein>
<evidence type="ECO:0000256" key="4">
    <source>
        <dbReference type="ARBA" id="ARBA00022692"/>
    </source>
</evidence>
<evidence type="ECO:0000256" key="13">
    <source>
        <dbReference type="RuleBase" id="RU000581"/>
    </source>
</evidence>
<keyword evidence="12 13" id="KW-0275">Fatty acid biosynthesis</keyword>
<comment type="caution">
    <text evidence="16">The sequence shown here is derived from an EMBL/GenBank/DDBJ whole genome shotgun (WGS) entry which is preliminary data.</text>
</comment>
<feature type="domain" description="Fatty acid desaturase" evidence="15">
    <location>
        <begin position="59"/>
        <end position="264"/>
    </location>
</feature>
<dbReference type="PRINTS" id="PR00075">
    <property type="entry name" value="FACDDSATRASE"/>
</dbReference>
<feature type="transmembrane region" description="Helical" evidence="14">
    <location>
        <begin position="30"/>
        <end position="50"/>
    </location>
</feature>
<dbReference type="CDD" id="cd03505">
    <property type="entry name" value="Delta9-FADS-like"/>
    <property type="match status" value="1"/>
</dbReference>
<keyword evidence="10" id="KW-0443">Lipid metabolism</keyword>
<keyword evidence="17" id="KW-1185">Reference proteome</keyword>
<dbReference type="GO" id="GO:0004768">
    <property type="term" value="F:stearoyl-CoA 9-desaturase activity"/>
    <property type="evidence" value="ECO:0007669"/>
    <property type="project" value="TreeGrafter"/>
</dbReference>
<proteinExistence type="inferred from homology"/>
<dbReference type="GO" id="GO:0005506">
    <property type="term" value="F:iron ion binding"/>
    <property type="evidence" value="ECO:0007669"/>
    <property type="project" value="TreeGrafter"/>
</dbReference>
<keyword evidence="6" id="KW-0276">Fatty acid metabolism</keyword>
<dbReference type="Pfam" id="PF00487">
    <property type="entry name" value="FA_desaturase"/>
    <property type="match status" value="1"/>
</dbReference>
<dbReference type="InterPro" id="IPR001522">
    <property type="entry name" value="FADS-1_CS"/>
</dbReference>
<dbReference type="AlphaFoldDB" id="A0A0L7LHD1"/>
<evidence type="ECO:0000313" key="16">
    <source>
        <dbReference type="EMBL" id="KOB74815.1"/>
    </source>
</evidence>
<keyword evidence="11 14" id="KW-0472">Membrane</keyword>
<feature type="transmembrane region" description="Helical" evidence="14">
    <location>
        <begin position="209"/>
        <end position="229"/>
    </location>
</feature>
<evidence type="ECO:0000256" key="6">
    <source>
        <dbReference type="ARBA" id="ARBA00022832"/>
    </source>
</evidence>
<organism evidence="16 17">
    <name type="scientific">Operophtera brumata</name>
    <name type="common">Winter moth</name>
    <name type="synonym">Phalaena brumata</name>
    <dbReference type="NCBI Taxonomy" id="104452"/>
    <lineage>
        <taxon>Eukaryota</taxon>
        <taxon>Metazoa</taxon>
        <taxon>Ecdysozoa</taxon>
        <taxon>Arthropoda</taxon>
        <taxon>Hexapoda</taxon>
        <taxon>Insecta</taxon>
        <taxon>Pterygota</taxon>
        <taxon>Neoptera</taxon>
        <taxon>Endopterygota</taxon>
        <taxon>Lepidoptera</taxon>
        <taxon>Glossata</taxon>
        <taxon>Ditrysia</taxon>
        <taxon>Geometroidea</taxon>
        <taxon>Geometridae</taxon>
        <taxon>Larentiinae</taxon>
        <taxon>Operophtera</taxon>
    </lineage>
</organism>
<dbReference type="GO" id="GO:0005789">
    <property type="term" value="C:endoplasmic reticulum membrane"/>
    <property type="evidence" value="ECO:0007669"/>
    <property type="project" value="TreeGrafter"/>
</dbReference>
<dbReference type="STRING" id="104452.A0A0L7LHD1"/>
<name>A0A0L7LHD1_OPEBR</name>
<dbReference type="PANTHER" id="PTHR11351">
    <property type="entry name" value="ACYL-COA DESATURASE"/>
    <property type="match status" value="1"/>
</dbReference>
<keyword evidence="5" id="KW-0479">Metal-binding</keyword>
<evidence type="ECO:0000256" key="9">
    <source>
        <dbReference type="ARBA" id="ARBA00023004"/>
    </source>
</evidence>
<keyword evidence="8 13" id="KW-0560">Oxidoreductase</keyword>
<evidence type="ECO:0000256" key="11">
    <source>
        <dbReference type="ARBA" id="ARBA00023136"/>
    </source>
</evidence>
<keyword evidence="7 14" id="KW-1133">Transmembrane helix</keyword>
<accession>A0A0L7LHD1</accession>
<feature type="transmembrane region" description="Helical" evidence="14">
    <location>
        <begin position="62"/>
        <end position="83"/>
    </location>
</feature>
<dbReference type="OrthoDB" id="10260134at2759"/>
<dbReference type="InterPro" id="IPR005804">
    <property type="entry name" value="FA_desaturase_dom"/>
</dbReference>
<gene>
    <name evidence="16" type="ORF">OBRU01_08524</name>
</gene>
<reference evidence="16 17" key="1">
    <citation type="journal article" date="2015" name="Genome Biol. Evol.">
        <title>The genome of winter moth (Operophtera brumata) provides a genomic perspective on sexual dimorphism and phenology.</title>
        <authorList>
            <person name="Derks M.F."/>
            <person name="Smit S."/>
            <person name="Salis L."/>
            <person name="Schijlen E."/>
            <person name="Bossers A."/>
            <person name="Mateman C."/>
            <person name="Pijl A.S."/>
            <person name="de Ridder D."/>
            <person name="Groenen M.A."/>
            <person name="Visser M.E."/>
            <person name="Megens H.J."/>
        </authorList>
    </citation>
    <scope>NUCLEOTIDE SEQUENCE [LARGE SCALE GENOMIC DNA]</scope>
    <source>
        <strain evidence="16">WM2013NL</strain>
        <tissue evidence="16">Head and thorax</tissue>
    </source>
</reference>
<evidence type="ECO:0000256" key="3">
    <source>
        <dbReference type="ARBA" id="ARBA00022516"/>
    </source>
</evidence>
<dbReference type="EMBL" id="JTDY01001120">
    <property type="protein sequence ID" value="KOB74815.1"/>
    <property type="molecule type" value="Genomic_DNA"/>
</dbReference>
<dbReference type="GO" id="GO:0006636">
    <property type="term" value="P:unsaturated fatty acid biosynthetic process"/>
    <property type="evidence" value="ECO:0007669"/>
    <property type="project" value="TreeGrafter"/>
</dbReference>
<evidence type="ECO:0000256" key="1">
    <source>
        <dbReference type="ARBA" id="ARBA00004141"/>
    </source>
</evidence>
<keyword evidence="9" id="KW-0408">Iron</keyword>
<evidence type="ECO:0000256" key="10">
    <source>
        <dbReference type="ARBA" id="ARBA00023098"/>
    </source>
</evidence>
<feature type="transmembrane region" description="Helical" evidence="14">
    <location>
        <begin position="178"/>
        <end position="197"/>
    </location>
</feature>
<comment type="subcellular location">
    <subcellularLocation>
        <location evidence="1">Membrane</location>
        <topology evidence="1">Multi-pass membrane protein</topology>
    </subcellularLocation>
</comment>
<evidence type="ECO:0000256" key="5">
    <source>
        <dbReference type="ARBA" id="ARBA00022723"/>
    </source>
</evidence>
<comment type="similarity">
    <text evidence="2 13">Belongs to the fatty acid desaturase type 1 family.</text>
</comment>
<keyword evidence="3 13" id="KW-0444">Lipid biosynthesis</keyword>
<evidence type="ECO:0000256" key="2">
    <source>
        <dbReference type="ARBA" id="ARBA00009295"/>
    </source>
</evidence>
<evidence type="ECO:0000256" key="14">
    <source>
        <dbReference type="SAM" id="Phobius"/>
    </source>
</evidence>
<evidence type="ECO:0000259" key="15">
    <source>
        <dbReference type="Pfam" id="PF00487"/>
    </source>
</evidence>
<evidence type="ECO:0000313" key="17">
    <source>
        <dbReference type="Proteomes" id="UP000037510"/>
    </source>
</evidence>
<keyword evidence="4 13" id="KW-0812">Transmembrane</keyword>
<evidence type="ECO:0000256" key="12">
    <source>
        <dbReference type="ARBA" id="ARBA00023160"/>
    </source>
</evidence>
<comment type="cofactor">
    <cofactor evidence="13">
        <name>Fe(2+)</name>
        <dbReference type="ChEBI" id="CHEBI:29033"/>
    </cofactor>
</comment>
<evidence type="ECO:0000256" key="8">
    <source>
        <dbReference type="ARBA" id="ARBA00023002"/>
    </source>
</evidence>
<evidence type="ECO:0000256" key="7">
    <source>
        <dbReference type="ARBA" id="ARBA00022989"/>
    </source>
</evidence>
<dbReference type="Proteomes" id="UP000037510">
    <property type="component" value="Unassembled WGS sequence"/>
</dbReference>